<accession>Q237Q2</accession>
<dbReference type="Proteomes" id="UP000009168">
    <property type="component" value="Unassembled WGS sequence"/>
</dbReference>
<dbReference type="OMA" id="ELTATWN"/>
<dbReference type="GeneID" id="7825132"/>
<sequence>MKTIRILLALIFSLFVLIGFVRYLSQHNFQVYRDLVFTSIPTNEDARCLDGSFPGYYYSEGITNNTLIYLIGMGNCAASTVEEILENCYQRSFTEIGSNIDRPSKLPSELIQGIFSDKNPIFGDWNVVVVPACDGGVYIGDKTVTYKDKQLYFRGQGLIKAIVNDLVQNRNLDQNKEVVLSGGSAGALGTYQYSNYLQRVLKNSQIKAIPDSGYFLDQPESFHKTLQIFGEFLKNDDYATIFPECQYQYGADQEFYKCLLPEYSWKFINVDTFIVGSLYDIWQFYSIYQFECVNDFNNCNQETLNFMDLLKDEEYNQVSAILKQKTNWGSWLVSCPFHGIIQSDYIYDPKLAIPSGSQFTIWYTIQQWLEGKTGTLVQRLDRDNWPNNSGCANIFFD</sequence>
<dbReference type="OrthoDB" id="2015280at2759"/>
<dbReference type="InParanoid" id="Q237Q2"/>
<dbReference type="InterPro" id="IPR004963">
    <property type="entry name" value="PAE/NOTUM"/>
</dbReference>
<protein>
    <submittedName>
        <fullName evidence="1">Pectinacetylesterase family protein</fullName>
    </submittedName>
</protein>
<proteinExistence type="predicted"/>
<name>Q237Q2_TETTS</name>
<keyword evidence="2" id="KW-1185">Reference proteome</keyword>
<dbReference type="GO" id="GO:0016787">
    <property type="term" value="F:hydrolase activity"/>
    <property type="evidence" value="ECO:0007669"/>
    <property type="project" value="InterPro"/>
</dbReference>
<dbReference type="eggNOG" id="KOG4287">
    <property type="taxonomic scope" value="Eukaryota"/>
</dbReference>
<dbReference type="EMBL" id="GG662743">
    <property type="protein sequence ID" value="EAR92689.1"/>
    <property type="molecule type" value="Genomic_DNA"/>
</dbReference>
<dbReference type="PANTHER" id="PTHR21562">
    <property type="entry name" value="NOTUM-RELATED"/>
    <property type="match status" value="1"/>
</dbReference>
<evidence type="ECO:0000313" key="2">
    <source>
        <dbReference type="Proteomes" id="UP000009168"/>
    </source>
</evidence>
<dbReference type="Pfam" id="PF03283">
    <property type="entry name" value="PAE"/>
    <property type="match status" value="1"/>
</dbReference>
<evidence type="ECO:0000313" key="1">
    <source>
        <dbReference type="EMBL" id="EAR92689.1"/>
    </source>
</evidence>
<reference evidence="2" key="1">
    <citation type="journal article" date="2006" name="PLoS Biol.">
        <title>Macronuclear genome sequence of the ciliate Tetrahymena thermophila, a model eukaryote.</title>
        <authorList>
            <person name="Eisen J.A."/>
            <person name="Coyne R.S."/>
            <person name="Wu M."/>
            <person name="Wu D."/>
            <person name="Thiagarajan M."/>
            <person name="Wortman J.R."/>
            <person name="Badger J.H."/>
            <person name="Ren Q."/>
            <person name="Amedeo P."/>
            <person name="Jones K.M."/>
            <person name="Tallon L.J."/>
            <person name="Delcher A.L."/>
            <person name="Salzberg S.L."/>
            <person name="Silva J.C."/>
            <person name="Haas B.J."/>
            <person name="Majoros W.H."/>
            <person name="Farzad M."/>
            <person name="Carlton J.M."/>
            <person name="Smith R.K. Jr."/>
            <person name="Garg J."/>
            <person name="Pearlman R.E."/>
            <person name="Karrer K.M."/>
            <person name="Sun L."/>
            <person name="Manning G."/>
            <person name="Elde N.C."/>
            <person name="Turkewitz A.P."/>
            <person name="Asai D.J."/>
            <person name="Wilkes D.E."/>
            <person name="Wang Y."/>
            <person name="Cai H."/>
            <person name="Collins K."/>
            <person name="Stewart B.A."/>
            <person name="Lee S.R."/>
            <person name="Wilamowska K."/>
            <person name="Weinberg Z."/>
            <person name="Ruzzo W.L."/>
            <person name="Wloga D."/>
            <person name="Gaertig J."/>
            <person name="Frankel J."/>
            <person name="Tsao C.-C."/>
            <person name="Gorovsky M.A."/>
            <person name="Keeling P.J."/>
            <person name="Waller R.F."/>
            <person name="Patron N.J."/>
            <person name="Cherry J.M."/>
            <person name="Stover N.A."/>
            <person name="Krieger C.J."/>
            <person name="del Toro C."/>
            <person name="Ryder H.F."/>
            <person name="Williamson S.C."/>
            <person name="Barbeau R.A."/>
            <person name="Hamilton E.P."/>
            <person name="Orias E."/>
        </authorList>
    </citation>
    <scope>NUCLEOTIDE SEQUENCE [LARGE SCALE GENOMIC DNA]</scope>
    <source>
        <strain evidence="2">SB210</strain>
    </source>
</reference>
<dbReference type="ESTHER" id="tetts-q237q2">
    <property type="family name" value="Pectinacetylesterase-Notum"/>
</dbReference>
<organism evidence="1 2">
    <name type="scientific">Tetrahymena thermophila (strain SB210)</name>
    <dbReference type="NCBI Taxonomy" id="312017"/>
    <lineage>
        <taxon>Eukaryota</taxon>
        <taxon>Sar</taxon>
        <taxon>Alveolata</taxon>
        <taxon>Ciliophora</taxon>
        <taxon>Intramacronucleata</taxon>
        <taxon>Oligohymenophorea</taxon>
        <taxon>Hymenostomatida</taxon>
        <taxon>Tetrahymenina</taxon>
        <taxon>Tetrahymenidae</taxon>
        <taxon>Tetrahymena</taxon>
    </lineage>
</organism>
<dbReference type="HOGENOM" id="CLU_031008_3_1_1"/>
<dbReference type="AlphaFoldDB" id="Q237Q2"/>
<dbReference type="PANTHER" id="PTHR21562:SF83">
    <property type="entry name" value="PECTIN ACETYLESTERASE 4"/>
    <property type="match status" value="1"/>
</dbReference>
<dbReference type="RefSeq" id="XP_001012934.1">
    <property type="nucleotide sequence ID" value="XM_001012934.3"/>
</dbReference>
<gene>
    <name evidence="1" type="ORF">TTHERM_00320350</name>
</gene>
<dbReference type="KEGG" id="tet:TTHERM_00320350"/>